<dbReference type="Proteomes" id="UP000032304">
    <property type="component" value="Chromosome 8"/>
</dbReference>
<keyword evidence="1" id="KW-0732">Signal</keyword>
<dbReference type="PANTHER" id="PTHR31694:SF17">
    <property type="entry name" value="DESICCATION-RELATED PROTEIN PCC13-62-LIKE"/>
    <property type="match status" value="1"/>
</dbReference>
<dbReference type="Gramene" id="KJB47097">
    <property type="protein sequence ID" value="KJB47097"/>
    <property type="gene ID" value="B456_008G010800"/>
</dbReference>
<dbReference type="Proteomes" id="UP000593578">
    <property type="component" value="Unassembled WGS sequence"/>
</dbReference>
<accession>A0A0D2PLW8</accession>
<name>A0A0D2PLW8_GOSRA</name>
<dbReference type="EMBL" id="JABEZZ010000008">
    <property type="protein sequence ID" value="MBA0591613.1"/>
    <property type="molecule type" value="Genomic_DNA"/>
</dbReference>
<protein>
    <recommendedName>
        <fullName evidence="6">Cupin type-1 domain-containing protein</fullName>
    </recommendedName>
</protein>
<dbReference type="EMBL" id="CM001747">
    <property type="protein sequence ID" value="KJB47097.1"/>
    <property type="molecule type" value="Genomic_DNA"/>
</dbReference>
<reference evidence="2 4" key="1">
    <citation type="journal article" date="2012" name="Nature">
        <title>Repeated polyploidization of Gossypium genomes and the evolution of spinnable cotton fibres.</title>
        <authorList>
            <person name="Paterson A.H."/>
            <person name="Wendel J.F."/>
            <person name="Gundlach H."/>
            <person name="Guo H."/>
            <person name="Jenkins J."/>
            <person name="Jin D."/>
            <person name="Llewellyn D."/>
            <person name="Showmaker K.C."/>
            <person name="Shu S."/>
            <person name="Udall J."/>
            <person name="Yoo M.J."/>
            <person name="Byers R."/>
            <person name="Chen W."/>
            <person name="Doron-Faigenboim A."/>
            <person name="Duke M.V."/>
            <person name="Gong L."/>
            <person name="Grimwood J."/>
            <person name="Grover C."/>
            <person name="Grupp K."/>
            <person name="Hu G."/>
            <person name="Lee T.H."/>
            <person name="Li J."/>
            <person name="Lin L."/>
            <person name="Liu T."/>
            <person name="Marler B.S."/>
            <person name="Page J.T."/>
            <person name="Roberts A.W."/>
            <person name="Romanel E."/>
            <person name="Sanders W.S."/>
            <person name="Szadkowski E."/>
            <person name="Tan X."/>
            <person name="Tang H."/>
            <person name="Xu C."/>
            <person name="Wang J."/>
            <person name="Wang Z."/>
            <person name="Zhang D."/>
            <person name="Zhang L."/>
            <person name="Ashrafi H."/>
            <person name="Bedon F."/>
            <person name="Bowers J.E."/>
            <person name="Brubaker C.L."/>
            <person name="Chee P.W."/>
            <person name="Das S."/>
            <person name="Gingle A.R."/>
            <person name="Haigler C.H."/>
            <person name="Harker D."/>
            <person name="Hoffmann L.V."/>
            <person name="Hovav R."/>
            <person name="Jones D.C."/>
            <person name="Lemke C."/>
            <person name="Mansoor S."/>
            <person name="ur Rahman M."/>
            <person name="Rainville L.N."/>
            <person name="Rambani A."/>
            <person name="Reddy U.K."/>
            <person name="Rong J.K."/>
            <person name="Saranga Y."/>
            <person name="Scheffler B.E."/>
            <person name="Scheffler J.A."/>
            <person name="Stelly D.M."/>
            <person name="Triplett B.A."/>
            <person name="Van Deynze A."/>
            <person name="Vaslin M.F."/>
            <person name="Waghmare V.N."/>
            <person name="Walford S.A."/>
            <person name="Wright R.J."/>
            <person name="Zaki E.A."/>
            <person name="Zhang T."/>
            <person name="Dennis E.S."/>
            <person name="Mayer K.F."/>
            <person name="Peterson D.G."/>
            <person name="Rokhsar D.S."/>
            <person name="Wang X."/>
            <person name="Schmutz J."/>
        </authorList>
    </citation>
    <scope>NUCLEOTIDE SEQUENCE [LARGE SCALE GENOMIC DNA]</scope>
</reference>
<evidence type="ECO:0000313" key="4">
    <source>
        <dbReference type="Proteomes" id="UP000032304"/>
    </source>
</evidence>
<dbReference type="STRING" id="29730.A0A0D2PLW8"/>
<evidence type="ECO:0008006" key="6">
    <source>
        <dbReference type="Google" id="ProtNLM"/>
    </source>
</evidence>
<reference evidence="3 5" key="2">
    <citation type="journal article" date="2019" name="Genome Biol. Evol.">
        <title>Insights into the evolution of the New World diploid cottons (Gossypium, subgenus Houzingenia) based on genome sequencing.</title>
        <authorList>
            <person name="Grover C.E."/>
            <person name="Arick M.A. 2nd"/>
            <person name="Thrash A."/>
            <person name="Conover J.L."/>
            <person name="Sanders W.S."/>
            <person name="Peterson D.G."/>
            <person name="Frelichowski J.E."/>
            <person name="Scheffler J.A."/>
            <person name="Scheffler B.E."/>
            <person name="Wendel J.F."/>
        </authorList>
    </citation>
    <scope>NUCLEOTIDE SEQUENCE [LARGE SCALE GENOMIC DNA]</scope>
    <source>
        <strain evidence="3">8</strain>
        <tissue evidence="3">Leaf</tissue>
    </source>
</reference>
<keyword evidence="4" id="KW-1185">Reference proteome</keyword>
<dbReference type="AlphaFoldDB" id="A0A0D2PLW8"/>
<dbReference type="PANTHER" id="PTHR31694">
    <property type="entry name" value="DESICCATION-LIKE PROTEIN"/>
    <property type="match status" value="1"/>
</dbReference>
<dbReference type="OMA" id="QCRPIVA"/>
<evidence type="ECO:0000313" key="3">
    <source>
        <dbReference type="EMBL" id="MBA0591613.1"/>
    </source>
</evidence>
<evidence type="ECO:0000313" key="5">
    <source>
        <dbReference type="Proteomes" id="UP000593578"/>
    </source>
</evidence>
<proteinExistence type="predicted"/>
<sequence>MASRSCLYVVLLLLAFQSTVIKATVPVVPPQCRPVPAGTLARIEFLANLVIGVAEFFLRSSNGTGIEDIAPGLVQGPVPIGATLATLDNATRAAVRQFGLALVGNLRAIVNVTSLRAPLPRPQLNFTAGVFANILNLSALTPPFNVYGGQTQFFLVAEPLTSSLIQYYLAQVIPSIAGIPQQQLVTGIGLNAAAQHGYFRTRLNAIVNITVPPYTITVASFTNTTATAVNLLGLCGVKNEGLIVPLPLGAENRTTTNVIPGDVNSLSPRRTERETLRILHGTGNATRPGGIFPSGPNGTLYRLVIVPLRLS</sequence>
<feature type="signal peptide" evidence="1">
    <location>
        <begin position="1"/>
        <end position="23"/>
    </location>
</feature>
<dbReference type="InterPro" id="IPR052965">
    <property type="entry name" value="Pigment-catalase-like"/>
</dbReference>
<organism evidence="2 4">
    <name type="scientific">Gossypium raimondii</name>
    <name type="common">Peruvian cotton</name>
    <name type="synonym">Gossypium klotzschianum subsp. raimondii</name>
    <dbReference type="NCBI Taxonomy" id="29730"/>
    <lineage>
        <taxon>Eukaryota</taxon>
        <taxon>Viridiplantae</taxon>
        <taxon>Streptophyta</taxon>
        <taxon>Embryophyta</taxon>
        <taxon>Tracheophyta</taxon>
        <taxon>Spermatophyta</taxon>
        <taxon>Magnoliopsida</taxon>
        <taxon>eudicotyledons</taxon>
        <taxon>Gunneridae</taxon>
        <taxon>Pentapetalae</taxon>
        <taxon>rosids</taxon>
        <taxon>malvids</taxon>
        <taxon>Malvales</taxon>
        <taxon>Malvaceae</taxon>
        <taxon>Malvoideae</taxon>
        <taxon>Gossypium</taxon>
    </lineage>
</organism>
<dbReference type="KEGG" id="gra:105762672"/>
<dbReference type="OrthoDB" id="1001765at2759"/>
<reference evidence="3" key="3">
    <citation type="submission" date="2020-04" db="EMBL/GenBank/DDBJ databases">
        <authorList>
            <person name="Grover C.E."/>
            <person name="Arick M.A. II"/>
            <person name="Thrash A."/>
            <person name="Conover J.L."/>
            <person name="Sanders W.S."/>
            <person name="Peterson D.G."/>
            <person name="Scheffler J.A."/>
            <person name="Scheffler B.E."/>
            <person name="Wendel J.F."/>
        </authorList>
    </citation>
    <scope>NUCLEOTIDE SEQUENCE</scope>
    <source>
        <strain evidence="3">8</strain>
        <tissue evidence="3">Leaf</tissue>
    </source>
</reference>
<evidence type="ECO:0000313" key="2">
    <source>
        <dbReference type="EMBL" id="KJB47097.1"/>
    </source>
</evidence>
<gene>
    <name evidence="2" type="ORF">B456_008G010800</name>
    <name evidence="3" type="ORF">Gorai_008620</name>
</gene>
<evidence type="ECO:0000256" key="1">
    <source>
        <dbReference type="SAM" id="SignalP"/>
    </source>
</evidence>
<feature type="chain" id="PRO_5035989263" description="Cupin type-1 domain-containing protein" evidence="1">
    <location>
        <begin position="24"/>
        <end position="311"/>
    </location>
</feature>